<sequence>MKINKIDYPVPLSNIADIENDNIDVFIELDDGFQYNMLVVTPQNLNWLMDKENMNYLPAGVPFIVVKTLTEENIRNAIESYLEDDGYWLKLYQLAGERFGLLSIKEMDEMLLKLKKENEELYKE</sequence>
<evidence type="ECO:0000313" key="1">
    <source>
        <dbReference type="EMBL" id="AOT69949.1"/>
    </source>
</evidence>
<protein>
    <submittedName>
        <fullName evidence="1">Uncharacterized protein</fullName>
    </submittedName>
</protein>
<keyword evidence="2" id="KW-1185">Reference proteome</keyword>
<dbReference type="KEGG" id="gfe:Gferi_10345"/>
<evidence type="ECO:0000313" key="2">
    <source>
        <dbReference type="Proteomes" id="UP000095743"/>
    </source>
</evidence>
<dbReference type="EMBL" id="CP017269">
    <property type="protein sequence ID" value="AOT69949.1"/>
    <property type="molecule type" value="Genomic_DNA"/>
</dbReference>
<reference evidence="1 2" key="1">
    <citation type="submission" date="2016-09" db="EMBL/GenBank/DDBJ databases">
        <title>Genomic analysis reveals versatility of anaerobic energy metabolism of Geosporobacter ferrireducens IRF9 of phylum Firmicutes.</title>
        <authorList>
            <person name="Kim S.-J."/>
        </authorList>
    </citation>
    <scope>NUCLEOTIDE SEQUENCE [LARGE SCALE GENOMIC DNA]</scope>
    <source>
        <strain evidence="1 2">IRF9</strain>
    </source>
</reference>
<name>A0A1D8GGC0_9FIRM</name>
<organism evidence="1 2">
    <name type="scientific">Geosporobacter ferrireducens</name>
    <dbReference type="NCBI Taxonomy" id="1424294"/>
    <lineage>
        <taxon>Bacteria</taxon>
        <taxon>Bacillati</taxon>
        <taxon>Bacillota</taxon>
        <taxon>Clostridia</taxon>
        <taxon>Peptostreptococcales</taxon>
        <taxon>Thermotaleaceae</taxon>
        <taxon>Geosporobacter</taxon>
    </lineage>
</organism>
<gene>
    <name evidence="1" type="ORF">Gferi_10345</name>
</gene>
<proteinExistence type="predicted"/>
<dbReference type="OrthoDB" id="1957791at2"/>
<dbReference type="RefSeq" id="WP_069976160.1">
    <property type="nucleotide sequence ID" value="NZ_CP017269.1"/>
</dbReference>
<accession>A0A1D8GGC0</accession>
<dbReference type="Proteomes" id="UP000095743">
    <property type="component" value="Chromosome"/>
</dbReference>
<dbReference type="AlphaFoldDB" id="A0A1D8GGC0"/>
<dbReference type="STRING" id="1424294.Gferi_10345"/>